<sequence length="677" mass="74518">MKKKRFYEFPFNNRTVGSKNDQDPLDPSPDRARGALSSDRRLRGGLQWEPNLGKKKGCLGAGAVPTGSEGSPTAPAHPFLLHRWPLVNWMVVRTGPMAWLFYGRLRRRSIGRDPTDPDWKQVKTAPQGPYESFGFAKALFVLPVALGLGSYWSPNSRTTTFGRAPKRFLFGARAPSAPVSPPFTCAFGVHLSHSFLSSWVIGLMDGAGVFKIIGAKKGTLGSSGSPTQAPLAPQPGGFGNPLSPSDPPRVPGGFFRWLLRASPFLKYNIKNNTFRDVSLSFTTKKMEYELILGPKEGATGFFLKKELGFGTISFDRKGSIKYHIKNEMHFNKLGSFGSLLKMPSILGRDPENPAGGPAIKILESAEGFEAVSATRTDGPAPSAPPATFGAPKRYRGAPKAPTPQLVVWGPNFNFDAWLSGFFETTCSFQIGSVGWAPGARSKMGKYSVSFFEKAGRRRPVFRPKGAFGARSLVNRRPAGPTIRVYPPFKSSFGIGAYPDNAPPLFNPSRDGLNNVKLSIFVRHNNKIALSVIKNYFGGHIVKEGTNHRRGALASFLTPVGRQRRRSNGSDRSTAPVYTNPARSSAFNINTSKTHTTPMFYKRAASFAYGLSNKKALKKLINVLERAKLKTKTRIEFLKWAKIFRLIMESQTASTPLTKRNKKRIKDFFLLRGQKGSF</sequence>
<accession>Q1AGW3</accession>
<reference evidence="2 3" key="1">
    <citation type="journal article" date="2006" name="Proc. Natl. Acad. Sci. U.S.A.">
        <title>Mitochondrial genome of Trichoplax adhaerens supports placozoa as the basal lower metazoan phylum.</title>
        <authorList>
            <person name="Dellaporta S.L."/>
            <person name="Xu A."/>
            <person name="Sagasser S."/>
            <person name="Jakob W."/>
            <person name="Moreno M.A."/>
            <person name="Buss L.W."/>
            <person name="Schierwater B."/>
        </authorList>
    </citation>
    <scope>NUCLEOTIDE SEQUENCE [LARGE SCALE GENOMIC DNA]</scope>
    <source>
        <strain evidence="3">Grell-BS-1999</strain>
    </source>
</reference>
<evidence type="ECO:0000313" key="3">
    <source>
        <dbReference type="Proteomes" id="UP000009022"/>
    </source>
</evidence>
<evidence type="ECO:0000256" key="1">
    <source>
        <dbReference type="SAM" id="MobiDB-lite"/>
    </source>
</evidence>
<dbReference type="InterPro" id="IPR027434">
    <property type="entry name" value="Homing_endonucl"/>
</dbReference>
<feature type="region of interest" description="Disordered" evidence="1">
    <location>
        <begin position="221"/>
        <end position="243"/>
    </location>
</feature>
<proteinExistence type="predicted"/>
<dbReference type="Proteomes" id="UP000009022">
    <property type="component" value="Mitochondrion"/>
</dbReference>
<feature type="compositionally biased region" description="Basic and acidic residues" evidence="1">
    <location>
        <begin position="28"/>
        <end position="42"/>
    </location>
</feature>
<name>Q1AGW3_TRIAD</name>
<geneLocation type="mitochondrion" evidence="2"/>
<dbReference type="InParanoid" id="Q1AGW3"/>
<dbReference type="AlphaFoldDB" id="Q1AGW3"/>
<dbReference type="CTD" id="4126674"/>
<dbReference type="GeneID" id="4126674"/>
<keyword evidence="2" id="KW-0496">Mitochondrion</keyword>
<dbReference type="RefSeq" id="YP_654097.1">
    <property type="nucleotide sequence ID" value="NC_008151.3"/>
</dbReference>
<feature type="compositionally biased region" description="Polar residues" evidence="1">
    <location>
        <begin position="569"/>
        <end position="578"/>
    </location>
</feature>
<dbReference type="Gene3D" id="3.10.28.10">
    <property type="entry name" value="Homing endonucleases"/>
    <property type="match status" value="1"/>
</dbReference>
<feature type="region of interest" description="Disordered" evidence="1">
    <location>
        <begin position="558"/>
        <end position="578"/>
    </location>
</feature>
<gene>
    <name evidence="2" type="primary">ORF677</name>
</gene>
<feature type="region of interest" description="Disordered" evidence="1">
    <location>
        <begin position="374"/>
        <end position="395"/>
    </location>
</feature>
<protein>
    <submittedName>
        <fullName evidence="2">Uncharacterized protein</fullName>
    </submittedName>
</protein>
<keyword evidence="3" id="KW-1185">Reference proteome</keyword>
<evidence type="ECO:0000313" key="2">
    <source>
        <dbReference type="EMBL" id="ABF48525.1"/>
    </source>
</evidence>
<dbReference type="KEGG" id="tad:TradoM_p13"/>
<dbReference type="EMBL" id="DQ112541">
    <property type="protein sequence ID" value="ABF48525.1"/>
    <property type="molecule type" value="Genomic_DNA"/>
</dbReference>
<organism evidence="2 3">
    <name type="scientific">Trichoplax adhaerens</name>
    <name type="common">Trichoplax reptans</name>
    <dbReference type="NCBI Taxonomy" id="10228"/>
    <lineage>
        <taxon>Eukaryota</taxon>
        <taxon>Metazoa</taxon>
        <taxon>Placozoa</taxon>
        <taxon>Uniplacotomia</taxon>
        <taxon>Trichoplacea</taxon>
        <taxon>Trichoplacidae</taxon>
        <taxon>Trichoplax</taxon>
    </lineage>
</organism>
<feature type="region of interest" description="Disordered" evidence="1">
    <location>
        <begin position="1"/>
        <end position="49"/>
    </location>
</feature>